<dbReference type="STRING" id="230819.A0A5C3KQW8"/>
<dbReference type="PROSITE" id="PS51164">
    <property type="entry name" value="CBM1_2"/>
    <property type="match status" value="1"/>
</dbReference>
<evidence type="ECO:0000313" key="4">
    <source>
        <dbReference type="EMBL" id="TFK22637.1"/>
    </source>
</evidence>
<dbReference type="GO" id="GO:0005975">
    <property type="term" value="P:carbohydrate metabolic process"/>
    <property type="evidence" value="ECO:0007669"/>
    <property type="project" value="InterPro"/>
</dbReference>
<gene>
    <name evidence="4" type="ORF">FA15DRAFT_688269</name>
</gene>
<dbReference type="OrthoDB" id="74764at2759"/>
<dbReference type="AlphaFoldDB" id="A0A5C3KQW8"/>
<dbReference type="Pfam" id="PF09362">
    <property type="entry name" value="DUF1996"/>
    <property type="match status" value="1"/>
</dbReference>
<proteinExistence type="predicted"/>
<feature type="signal peptide" evidence="2">
    <location>
        <begin position="1"/>
        <end position="17"/>
    </location>
</feature>
<sequence length="440" mass="47607">MWGTLLSLAALTPFANALLRFGCSQLVTERLDPLVTPGQVSPHVHQIIGGNAFNITMDQNNDLGELATCTTCKFKENRSNYWTAVMYFKARNGTYMRVPQMANQFIGQPNGGMTVYYIQPIGSNQKVTAFSKGFRMIVGDPMSRARRTTGTNDLDARAITYRCFGANFGSDPQFIHPGTGNLDTVALPAKTCAGGIRSNIFFPSCWNGKDLDPPDHASHMAYPTGTIGRDGLFFHVGSCPASHPTRMPLLFLEIVWDTRQFNSQWPTDGSQPLIMSNGDPTGYGQHADYVFGWQGDALQRAMDQCTDIGGQPASCRALTQLSDAEMNRCSMNTVVNERVEGVWLNELPGCNPPQAGPGKATMIRDCKALSYTGTGPPPVVTPVPPIGNPTQPGPIVTPAPPVPGSIPRFGQCGGQGWTGPTQCAAPYVCQATNQWYSQCL</sequence>
<keyword evidence="5" id="KW-1185">Reference proteome</keyword>
<evidence type="ECO:0000313" key="5">
    <source>
        <dbReference type="Proteomes" id="UP000307440"/>
    </source>
</evidence>
<evidence type="ECO:0000259" key="3">
    <source>
        <dbReference type="PROSITE" id="PS51164"/>
    </source>
</evidence>
<evidence type="ECO:0000256" key="1">
    <source>
        <dbReference type="ARBA" id="ARBA00022729"/>
    </source>
</evidence>
<dbReference type="GO" id="GO:0030248">
    <property type="term" value="F:cellulose binding"/>
    <property type="evidence" value="ECO:0007669"/>
    <property type="project" value="InterPro"/>
</dbReference>
<dbReference type="InterPro" id="IPR018535">
    <property type="entry name" value="DUF1996"/>
</dbReference>
<organism evidence="4 5">
    <name type="scientific">Coprinopsis marcescibilis</name>
    <name type="common">Agaric fungus</name>
    <name type="synonym">Psathyrella marcescibilis</name>
    <dbReference type="NCBI Taxonomy" id="230819"/>
    <lineage>
        <taxon>Eukaryota</taxon>
        <taxon>Fungi</taxon>
        <taxon>Dikarya</taxon>
        <taxon>Basidiomycota</taxon>
        <taxon>Agaricomycotina</taxon>
        <taxon>Agaricomycetes</taxon>
        <taxon>Agaricomycetidae</taxon>
        <taxon>Agaricales</taxon>
        <taxon>Agaricineae</taxon>
        <taxon>Psathyrellaceae</taxon>
        <taxon>Coprinopsis</taxon>
    </lineage>
</organism>
<feature type="domain" description="CBM1" evidence="3">
    <location>
        <begin position="404"/>
        <end position="440"/>
    </location>
</feature>
<accession>A0A5C3KQW8</accession>
<dbReference type="EMBL" id="ML210236">
    <property type="protein sequence ID" value="TFK22637.1"/>
    <property type="molecule type" value="Genomic_DNA"/>
</dbReference>
<feature type="chain" id="PRO_5022731480" description="CBM1 domain-containing protein" evidence="2">
    <location>
        <begin position="18"/>
        <end position="440"/>
    </location>
</feature>
<protein>
    <recommendedName>
        <fullName evidence="3">CBM1 domain-containing protein</fullName>
    </recommendedName>
</protein>
<dbReference type="InterPro" id="IPR000254">
    <property type="entry name" value="CBD"/>
</dbReference>
<dbReference type="InterPro" id="IPR035971">
    <property type="entry name" value="CBD_sf"/>
</dbReference>
<dbReference type="SMART" id="SM00236">
    <property type="entry name" value="fCBD"/>
    <property type="match status" value="1"/>
</dbReference>
<dbReference type="PROSITE" id="PS00562">
    <property type="entry name" value="CBM1_1"/>
    <property type="match status" value="1"/>
</dbReference>
<evidence type="ECO:0000256" key="2">
    <source>
        <dbReference type="SAM" id="SignalP"/>
    </source>
</evidence>
<keyword evidence="1 2" id="KW-0732">Signal</keyword>
<dbReference type="PANTHER" id="PTHR43662">
    <property type="match status" value="1"/>
</dbReference>
<name>A0A5C3KQW8_COPMA</name>
<reference evidence="4 5" key="1">
    <citation type="journal article" date="2019" name="Nat. Ecol. Evol.">
        <title>Megaphylogeny resolves global patterns of mushroom evolution.</title>
        <authorList>
            <person name="Varga T."/>
            <person name="Krizsan K."/>
            <person name="Foldi C."/>
            <person name="Dima B."/>
            <person name="Sanchez-Garcia M."/>
            <person name="Sanchez-Ramirez S."/>
            <person name="Szollosi G.J."/>
            <person name="Szarkandi J.G."/>
            <person name="Papp V."/>
            <person name="Albert L."/>
            <person name="Andreopoulos W."/>
            <person name="Angelini C."/>
            <person name="Antonin V."/>
            <person name="Barry K.W."/>
            <person name="Bougher N.L."/>
            <person name="Buchanan P."/>
            <person name="Buyck B."/>
            <person name="Bense V."/>
            <person name="Catcheside P."/>
            <person name="Chovatia M."/>
            <person name="Cooper J."/>
            <person name="Damon W."/>
            <person name="Desjardin D."/>
            <person name="Finy P."/>
            <person name="Geml J."/>
            <person name="Haridas S."/>
            <person name="Hughes K."/>
            <person name="Justo A."/>
            <person name="Karasinski D."/>
            <person name="Kautmanova I."/>
            <person name="Kiss B."/>
            <person name="Kocsube S."/>
            <person name="Kotiranta H."/>
            <person name="LaButti K.M."/>
            <person name="Lechner B.E."/>
            <person name="Liimatainen K."/>
            <person name="Lipzen A."/>
            <person name="Lukacs Z."/>
            <person name="Mihaltcheva S."/>
            <person name="Morgado L.N."/>
            <person name="Niskanen T."/>
            <person name="Noordeloos M.E."/>
            <person name="Ohm R.A."/>
            <person name="Ortiz-Santana B."/>
            <person name="Ovrebo C."/>
            <person name="Racz N."/>
            <person name="Riley R."/>
            <person name="Savchenko A."/>
            <person name="Shiryaev A."/>
            <person name="Soop K."/>
            <person name="Spirin V."/>
            <person name="Szebenyi C."/>
            <person name="Tomsovsky M."/>
            <person name="Tulloss R.E."/>
            <person name="Uehling J."/>
            <person name="Grigoriev I.V."/>
            <person name="Vagvolgyi C."/>
            <person name="Papp T."/>
            <person name="Martin F.M."/>
            <person name="Miettinen O."/>
            <person name="Hibbett D.S."/>
            <person name="Nagy L.G."/>
        </authorList>
    </citation>
    <scope>NUCLEOTIDE SEQUENCE [LARGE SCALE GENOMIC DNA]</scope>
    <source>
        <strain evidence="4 5">CBS 121175</strain>
    </source>
</reference>
<dbReference type="GO" id="GO:0005576">
    <property type="term" value="C:extracellular region"/>
    <property type="evidence" value="ECO:0007669"/>
    <property type="project" value="InterPro"/>
</dbReference>
<dbReference type="Proteomes" id="UP000307440">
    <property type="component" value="Unassembled WGS sequence"/>
</dbReference>
<dbReference type="Pfam" id="PF00734">
    <property type="entry name" value="CBM_1"/>
    <property type="match status" value="1"/>
</dbReference>
<dbReference type="SUPFAM" id="SSF57180">
    <property type="entry name" value="Cellulose-binding domain"/>
    <property type="match status" value="1"/>
</dbReference>
<dbReference type="PANTHER" id="PTHR43662:SF3">
    <property type="entry name" value="DOMAIN PROTEIN, PUTATIVE (AFU_ORTHOLOGUE AFUA_6G11970)-RELATED"/>
    <property type="match status" value="1"/>
</dbReference>